<dbReference type="GO" id="GO:0003677">
    <property type="term" value="F:DNA binding"/>
    <property type="evidence" value="ECO:0007669"/>
    <property type="project" value="UniProtKB-KW"/>
</dbReference>
<dbReference type="SMART" id="SM00421">
    <property type="entry name" value="HTH_LUXR"/>
    <property type="match status" value="1"/>
</dbReference>
<keyword evidence="1" id="KW-0238">DNA-binding</keyword>
<dbReference type="Proteomes" id="UP000042997">
    <property type="component" value="Unassembled WGS sequence"/>
</dbReference>
<dbReference type="PANTHER" id="PTHR43214">
    <property type="entry name" value="TWO-COMPONENT RESPONSE REGULATOR"/>
    <property type="match status" value="1"/>
</dbReference>
<dbReference type="Gene3D" id="1.25.40.10">
    <property type="entry name" value="Tetratricopeptide repeat domain"/>
    <property type="match status" value="1"/>
</dbReference>
<dbReference type="Gene3D" id="1.10.10.10">
    <property type="entry name" value="Winged helix-like DNA-binding domain superfamily/Winged helix DNA-binding domain"/>
    <property type="match status" value="1"/>
</dbReference>
<dbReference type="InterPro" id="IPR016032">
    <property type="entry name" value="Sig_transdc_resp-reg_C-effctor"/>
</dbReference>
<dbReference type="PRINTS" id="PR00038">
    <property type="entry name" value="HTHLUXR"/>
</dbReference>
<dbReference type="PROSITE" id="PS50043">
    <property type="entry name" value="HTH_LUXR_2"/>
    <property type="match status" value="1"/>
</dbReference>
<dbReference type="OrthoDB" id="27092at2"/>
<dbReference type="EMBL" id="CCSD01000109">
    <property type="protein sequence ID" value="CDZ92164.1"/>
    <property type="molecule type" value="Genomic_DNA"/>
</dbReference>
<dbReference type="InterPro" id="IPR000792">
    <property type="entry name" value="Tscrpt_reg_LuxR_C"/>
</dbReference>
<dbReference type="eggNOG" id="COG2197">
    <property type="taxonomic scope" value="Bacteria"/>
</dbReference>
<sequence length="542" mass="58546">MGTSTVLDHARAAFHARDWTRAFDAFRTADAHEPLTADDLDLFARSAYLVGRDDDCATLCERAFSAHLDADDPERAGLSAFWLCFLLMNRGEVARAGGWLARAQHLTEPGRPDCATRGLLMLPAAVQDMHANRPADALPSFTAAQAIGRACGDADLVALSTLGIGQCRILLGDVAGGLGTLDEVMVGVSLDEVSPVVAGLVYCAVIEACQGTFELQRAREWTRALGRWCDAQPGLVPFRGQCLVHRAEILQLEGAWTEAMDLARLAFRRLSDPPGQPAVGMALYEQGELHRLRGEFDEAEDAYRRAGRLGREIQPGMALLRLRQGDTDAALAGIRRALGESLPLYRPRLLAGHAEIALAVGDVAAARRSADELAALAGEQDAPALSAIAEQVTGAVLLAEGAPRAALDRLRRSCGLWRGFEAPYECARVRVLQGRCCDALGDAETARLEYEAAAATFRDLHAEPDLRDLARRPGRPAARGRLTTREIEVLRAVATGKTNRAVARELVLSEKTVARHLSNIFTKLDVSSRAAATAYAYEHHLL</sequence>
<dbReference type="CDD" id="cd06170">
    <property type="entry name" value="LuxR_C_like"/>
    <property type="match status" value="1"/>
</dbReference>
<name>A0A098BTU2_9NOCA</name>
<dbReference type="SUPFAM" id="SSF46894">
    <property type="entry name" value="C-terminal effector domain of the bipartite response regulators"/>
    <property type="match status" value="1"/>
</dbReference>
<dbReference type="PROSITE" id="PS00622">
    <property type="entry name" value="HTH_LUXR_1"/>
    <property type="match status" value="1"/>
</dbReference>
<dbReference type="Pfam" id="PF00196">
    <property type="entry name" value="GerE"/>
    <property type="match status" value="1"/>
</dbReference>
<gene>
    <name evidence="2" type="ORF">RHRU231_930043</name>
</gene>
<dbReference type="AlphaFoldDB" id="A0A098BTU2"/>
<dbReference type="SUPFAM" id="SSF48452">
    <property type="entry name" value="TPR-like"/>
    <property type="match status" value="2"/>
</dbReference>
<proteinExistence type="predicted"/>
<dbReference type="InterPro" id="IPR036388">
    <property type="entry name" value="WH-like_DNA-bd_sf"/>
</dbReference>
<evidence type="ECO:0000313" key="3">
    <source>
        <dbReference type="Proteomes" id="UP000042997"/>
    </source>
</evidence>
<evidence type="ECO:0000256" key="1">
    <source>
        <dbReference type="ARBA" id="ARBA00023125"/>
    </source>
</evidence>
<dbReference type="InterPro" id="IPR039420">
    <property type="entry name" value="WalR-like"/>
</dbReference>
<protein>
    <submittedName>
        <fullName evidence="2">LuxR family transcriptional regulator</fullName>
    </submittedName>
</protein>
<accession>A0A098BTU2</accession>
<dbReference type="InterPro" id="IPR011990">
    <property type="entry name" value="TPR-like_helical_dom_sf"/>
</dbReference>
<organism evidence="2 3">
    <name type="scientific">Rhodococcus ruber</name>
    <dbReference type="NCBI Taxonomy" id="1830"/>
    <lineage>
        <taxon>Bacteria</taxon>
        <taxon>Bacillati</taxon>
        <taxon>Actinomycetota</taxon>
        <taxon>Actinomycetes</taxon>
        <taxon>Mycobacteriales</taxon>
        <taxon>Nocardiaceae</taxon>
        <taxon>Rhodococcus</taxon>
    </lineage>
</organism>
<reference evidence="2 3" key="1">
    <citation type="journal article" date="2014" name="Genome Announc.">
        <title>Draft Genome Sequence of Propane- and Butane-Oxidizing Actinobacterium Rhodococcus ruber IEGM 231.</title>
        <authorList>
            <person name="Ivshina I.B."/>
            <person name="Kuyukina M.S."/>
            <person name="Krivoruchko A.V."/>
            <person name="Barbe V."/>
            <person name="Fischer C."/>
        </authorList>
    </citation>
    <scope>NUCLEOTIDE SEQUENCE [LARGE SCALE GENOMIC DNA]</scope>
</reference>
<evidence type="ECO:0000313" key="2">
    <source>
        <dbReference type="EMBL" id="CDZ92164.1"/>
    </source>
</evidence>
<dbReference type="GO" id="GO:0006355">
    <property type="term" value="P:regulation of DNA-templated transcription"/>
    <property type="evidence" value="ECO:0007669"/>
    <property type="project" value="InterPro"/>
</dbReference>
<dbReference type="RefSeq" id="WP_017680254.1">
    <property type="nucleotide sequence ID" value="NZ_CP029146.1"/>
</dbReference>